<feature type="region of interest" description="Disordered" evidence="4">
    <location>
        <begin position="289"/>
        <end position="364"/>
    </location>
</feature>
<feature type="compositionally biased region" description="Low complexity" evidence="4">
    <location>
        <begin position="355"/>
        <end position="364"/>
    </location>
</feature>
<reference evidence="6 7" key="1">
    <citation type="submission" date="2016-10" db="EMBL/GenBank/DDBJ databases">
        <authorList>
            <person name="de Groot N.N."/>
        </authorList>
    </citation>
    <scope>NUCLEOTIDE SEQUENCE [LARGE SCALE GENOMIC DNA]</scope>
    <source>
        <strain evidence="6 7">DSM 44892</strain>
    </source>
</reference>
<feature type="compositionally biased region" description="Pro residues" evidence="4">
    <location>
        <begin position="298"/>
        <end position="313"/>
    </location>
</feature>
<accession>A0A1G8PT78</accession>
<dbReference type="InterPro" id="IPR043129">
    <property type="entry name" value="ATPase_NBD"/>
</dbReference>
<protein>
    <submittedName>
        <fullName evidence="6">Hsp70 protein</fullName>
    </submittedName>
</protein>
<feature type="region of interest" description="Disordered" evidence="4">
    <location>
        <begin position="378"/>
        <end position="430"/>
    </location>
</feature>
<evidence type="ECO:0000313" key="7">
    <source>
        <dbReference type="Proteomes" id="UP000183263"/>
    </source>
</evidence>
<dbReference type="Pfam" id="PF00012">
    <property type="entry name" value="HSP70"/>
    <property type="match status" value="1"/>
</dbReference>
<feature type="compositionally biased region" description="Low complexity" evidence="4">
    <location>
        <begin position="529"/>
        <end position="543"/>
    </location>
</feature>
<keyword evidence="3" id="KW-0143">Chaperone</keyword>
<feature type="region of interest" description="Disordered" evidence="4">
    <location>
        <begin position="466"/>
        <end position="551"/>
    </location>
</feature>
<feature type="compositionally biased region" description="Pro residues" evidence="4">
    <location>
        <begin position="488"/>
        <end position="504"/>
    </location>
</feature>
<name>A0A1G8PT78_9NOCA</name>
<evidence type="ECO:0000256" key="1">
    <source>
        <dbReference type="ARBA" id="ARBA00022741"/>
    </source>
</evidence>
<dbReference type="GO" id="GO:0005524">
    <property type="term" value="F:ATP binding"/>
    <property type="evidence" value="ECO:0007669"/>
    <property type="project" value="UniProtKB-KW"/>
</dbReference>
<dbReference type="Gene3D" id="3.30.420.40">
    <property type="match status" value="1"/>
</dbReference>
<keyword evidence="1" id="KW-0547">Nucleotide-binding</keyword>
<feature type="compositionally biased region" description="Low complexity" evidence="4">
    <location>
        <begin position="331"/>
        <end position="340"/>
    </location>
</feature>
<dbReference type="EMBL" id="FNDN01000013">
    <property type="protein sequence ID" value="SDI95070.1"/>
    <property type="molecule type" value="Genomic_DNA"/>
</dbReference>
<keyword evidence="7" id="KW-1185">Reference proteome</keyword>
<evidence type="ECO:0000313" key="6">
    <source>
        <dbReference type="EMBL" id="SDI95070.1"/>
    </source>
</evidence>
<feature type="compositionally biased region" description="Polar residues" evidence="4">
    <location>
        <begin position="466"/>
        <end position="479"/>
    </location>
</feature>
<keyword evidence="5" id="KW-1133">Transmembrane helix</keyword>
<dbReference type="SUPFAM" id="SSF53067">
    <property type="entry name" value="Actin-like ATPase domain"/>
    <property type="match status" value="1"/>
</dbReference>
<proteinExistence type="predicted"/>
<dbReference type="InterPro" id="IPR013126">
    <property type="entry name" value="Hsp_70_fam"/>
</dbReference>
<dbReference type="AlphaFoldDB" id="A0A1G8PT78"/>
<feature type="transmembrane region" description="Helical" evidence="5">
    <location>
        <begin position="437"/>
        <end position="462"/>
    </location>
</feature>
<evidence type="ECO:0000256" key="5">
    <source>
        <dbReference type="SAM" id="Phobius"/>
    </source>
</evidence>
<keyword evidence="2" id="KW-0067">ATP-binding</keyword>
<dbReference type="GO" id="GO:0140662">
    <property type="term" value="F:ATP-dependent protein folding chaperone"/>
    <property type="evidence" value="ECO:0007669"/>
    <property type="project" value="InterPro"/>
</dbReference>
<sequence>MGSVLGVSVGASAVRLSRPAPPDAPGSRFHSQTVSSVGASPEDIAAQSIGVVLESVDAAQVTAVACRDEPHAEVMGAALARQRLGGYQLLPEVAATLTFLEHVGALRDFATLVFYDLGSSGLTVSVVERASGTVLAWQRTDQVGGDVFDRLIRDNQISGRRLTPPPDAQAAAALDVQCREAKERLSSGGAVCVPGPAGLLLLSRDVFDSLIGPTVESSARLVRDVVERSGRRPDAVVLLGGGARIPIVQSVVESWLALPVVIPEHPETVTSEGAALLAARIAQVPMPEADAGTAPVSAPVPVPPPTPEQPAAPAPAVVLPPAGTIPTTTLSSAADSADSPAPQPVPATLNQPETSVASPPSVDVPVGQEQQIAGEVPTAPVPAAPDVQAQPPIPFAGQPAFLQSAPVPDAASGTEPSWLSSAAPPPAPKVGRSQIRAAALAGGALVAVAVIGVGLGWGGGLFGSSENTSQLEPTTTAPATQRPVASELPPPPPPEPTPEPPAPAPQTQIRIPSQPPAPPPPPPRPTIPGLPGIELPQIQLPELPQFPPPRP</sequence>
<feature type="compositionally biased region" description="Pro residues" evidence="4">
    <location>
        <begin position="513"/>
        <end position="528"/>
    </location>
</feature>
<evidence type="ECO:0000256" key="4">
    <source>
        <dbReference type="SAM" id="MobiDB-lite"/>
    </source>
</evidence>
<evidence type="ECO:0000256" key="3">
    <source>
        <dbReference type="ARBA" id="ARBA00023186"/>
    </source>
</evidence>
<organism evidence="6 7">
    <name type="scientific">Rhodococcus triatomae</name>
    <dbReference type="NCBI Taxonomy" id="300028"/>
    <lineage>
        <taxon>Bacteria</taxon>
        <taxon>Bacillati</taxon>
        <taxon>Actinomycetota</taxon>
        <taxon>Actinomycetes</taxon>
        <taxon>Mycobacteriales</taxon>
        <taxon>Nocardiaceae</taxon>
        <taxon>Rhodococcus</taxon>
    </lineage>
</organism>
<keyword evidence="5" id="KW-0472">Membrane</keyword>
<keyword evidence="5" id="KW-0812">Transmembrane</keyword>
<evidence type="ECO:0000256" key="2">
    <source>
        <dbReference type="ARBA" id="ARBA00022840"/>
    </source>
</evidence>
<dbReference type="Proteomes" id="UP000183263">
    <property type="component" value="Unassembled WGS sequence"/>
</dbReference>
<gene>
    <name evidence="6" type="ORF">SAMN05444695_113116</name>
</gene>